<gene>
    <name evidence="1" type="ORF">KSB_35500</name>
</gene>
<dbReference type="InterPro" id="IPR027056">
    <property type="entry name" value="Gluconate_2DH_su3"/>
</dbReference>
<accession>A0ABQ3URT7</accession>
<dbReference type="RefSeq" id="WP_201371716.1">
    <property type="nucleotide sequence ID" value="NZ_BNJG01000001.1"/>
</dbReference>
<proteinExistence type="predicted"/>
<evidence type="ECO:0000313" key="1">
    <source>
        <dbReference type="EMBL" id="GHO55075.1"/>
    </source>
</evidence>
<dbReference type="Pfam" id="PF13618">
    <property type="entry name" value="Gluconate_2-dh3"/>
    <property type="match status" value="1"/>
</dbReference>
<evidence type="ECO:0000313" key="2">
    <source>
        <dbReference type="Proteomes" id="UP000654345"/>
    </source>
</evidence>
<reference evidence="1 2" key="1">
    <citation type="journal article" date="2021" name="Int. J. Syst. Evol. Microbiol.">
        <title>Reticulibacter mediterranei gen. nov., sp. nov., within the new family Reticulibacteraceae fam. nov., and Ktedonospora formicarum gen. nov., sp. nov., Ktedonobacter robiniae sp. nov., Dictyobacter formicarum sp. nov. and Dictyobacter arantiisoli sp. nov., belonging to the class Ktedonobacteria.</title>
        <authorList>
            <person name="Yabe S."/>
            <person name="Zheng Y."/>
            <person name="Wang C.M."/>
            <person name="Sakai Y."/>
            <person name="Abe K."/>
            <person name="Yokota A."/>
            <person name="Donadio S."/>
            <person name="Cavaletti L."/>
            <person name="Monciardini P."/>
        </authorList>
    </citation>
    <scope>NUCLEOTIDE SEQUENCE [LARGE SCALE GENOMIC DNA]</scope>
    <source>
        <strain evidence="1 2">SOSP1-30</strain>
    </source>
</reference>
<keyword evidence="2" id="KW-1185">Reference proteome</keyword>
<sequence>MREMLRQTPNSQMCALALTYEERTQLNTIIDLLIPSDDDFPSPSSLQLIDEFLFYVLPSSSNKVPRMINIKRLRVVLQDLNQDAGGNFCSVSLEQQNYLLQQLERRDPAFFQELWTLATHSYYTRLARSDKRETILT</sequence>
<dbReference type="EMBL" id="BNJG01000001">
    <property type="protein sequence ID" value="GHO55075.1"/>
    <property type="molecule type" value="Genomic_DNA"/>
</dbReference>
<name>A0ABQ3URT7_9CHLR</name>
<organism evidence="1 2">
    <name type="scientific">Ktedonobacter robiniae</name>
    <dbReference type="NCBI Taxonomy" id="2778365"/>
    <lineage>
        <taxon>Bacteria</taxon>
        <taxon>Bacillati</taxon>
        <taxon>Chloroflexota</taxon>
        <taxon>Ktedonobacteria</taxon>
        <taxon>Ktedonobacterales</taxon>
        <taxon>Ktedonobacteraceae</taxon>
        <taxon>Ktedonobacter</taxon>
    </lineage>
</organism>
<comment type="caution">
    <text evidence="1">The sequence shown here is derived from an EMBL/GenBank/DDBJ whole genome shotgun (WGS) entry which is preliminary data.</text>
</comment>
<protein>
    <submittedName>
        <fullName evidence="1">Uncharacterized protein</fullName>
    </submittedName>
</protein>
<dbReference type="Proteomes" id="UP000654345">
    <property type="component" value="Unassembled WGS sequence"/>
</dbReference>